<proteinExistence type="predicted"/>
<accession>A0ABD2I9V1</accession>
<keyword evidence="2" id="KW-1185">Reference proteome</keyword>
<name>A0ABD2I9V1_9BILA</name>
<sequence>MSKQSDIHQLIDSQMKFAKNTIDALNKLQDSFTLDQKPILSHLISTLSTQFDLLNSSIVHLRSADPTQKDVPISAEELERQRSVVIIGLPEHNDISPSKRGEMDRSKINCLFDSLGIECGTISYRMGRPYNPAQKSARPLKVLLPSRAFQRQALVEWRNKSNTIRDKDPSLQNVRVRESLTKAQLDERRRLHAQCVEKRQRDGQDWIVYAGSVILREEIHIFRRQMIDTDSRKN</sequence>
<protein>
    <submittedName>
        <fullName evidence="1">Uncharacterized protein</fullName>
    </submittedName>
</protein>
<evidence type="ECO:0000313" key="2">
    <source>
        <dbReference type="Proteomes" id="UP001620626"/>
    </source>
</evidence>
<dbReference type="Proteomes" id="UP001620626">
    <property type="component" value="Unassembled WGS sequence"/>
</dbReference>
<gene>
    <name evidence="1" type="ORF">niasHT_039549</name>
</gene>
<comment type="caution">
    <text evidence="1">The sequence shown here is derived from an EMBL/GenBank/DDBJ whole genome shotgun (WGS) entry which is preliminary data.</text>
</comment>
<dbReference type="AlphaFoldDB" id="A0ABD2I9V1"/>
<evidence type="ECO:0000313" key="1">
    <source>
        <dbReference type="EMBL" id="KAL3073995.1"/>
    </source>
</evidence>
<organism evidence="1 2">
    <name type="scientific">Heterodera trifolii</name>
    <dbReference type="NCBI Taxonomy" id="157864"/>
    <lineage>
        <taxon>Eukaryota</taxon>
        <taxon>Metazoa</taxon>
        <taxon>Ecdysozoa</taxon>
        <taxon>Nematoda</taxon>
        <taxon>Chromadorea</taxon>
        <taxon>Rhabditida</taxon>
        <taxon>Tylenchina</taxon>
        <taxon>Tylenchomorpha</taxon>
        <taxon>Tylenchoidea</taxon>
        <taxon>Heteroderidae</taxon>
        <taxon>Heteroderinae</taxon>
        <taxon>Heterodera</taxon>
    </lineage>
</organism>
<dbReference type="EMBL" id="JBICBT010001303">
    <property type="protein sequence ID" value="KAL3073995.1"/>
    <property type="molecule type" value="Genomic_DNA"/>
</dbReference>
<reference evidence="1 2" key="1">
    <citation type="submission" date="2024-10" db="EMBL/GenBank/DDBJ databases">
        <authorList>
            <person name="Kim D."/>
        </authorList>
    </citation>
    <scope>NUCLEOTIDE SEQUENCE [LARGE SCALE GENOMIC DNA]</scope>
    <source>
        <strain evidence="1">BH-2024</strain>
    </source>
</reference>